<evidence type="ECO:0000256" key="9">
    <source>
        <dbReference type="ARBA" id="ARBA00023002"/>
    </source>
</evidence>
<comment type="cofactor">
    <cofactor evidence="2">
        <name>FAD</name>
        <dbReference type="ChEBI" id="CHEBI:57692"/>
    </cofactor>
</comment>
<dbReference type="InterPro" id="IPR036250">
    <property type="entry name" value="AcylCo_DH-like_C"/>
</dbReference>
<feature type="domain" description="Acyl-coenzyme A oxidase N-terminal" evidence="16">
    <location>
        <begin position="25"/>
        <end position="139"/>
    </location>
</feature>
<evidence type="ECO:0000256" key="6">
    <source>
        <dbReference type="ARBA" id="ARBA00022630"/>
    </source>
</evidence>
<comment type="subcellular location">
    <subcellularLocation>
        <location evidence="3">Peroxisome</location>
    </subcellularLocation>
</comment>
<dbReference type="InterPro" id="IPR002655">
    <property type="entry name" value="Acyl-CoA_oxidase_C"/>
</dbReference>
<sequence length="682" mass="75941">MTENKHLTQMNADIENARKKADFSSESMLHLLRGGPKAIEKLNQVRALVEQEPLFDKSNSPFQSRQEQLYQSLLISKRLVDLVDEKNLDDDQFATLFRQLEMLTPLALHYSAFMPVIKSQGTAEQIEKWYNASKRHAIIGCYAQTELSHGSNVLGLNTVAVYDQKSDEFIIHSPDLTQAAKWWIGGLGVASTHAVVQAQLVIAGKSHGPHLFIVPIRSPIDLKPCKGIRVGDIGPKAYGGFATTDNGYALFDNVHIPRDNMLMKFAQVTNEGKYIPPVHNKLSYGSMVKLRVDIVTDAAWKLAKATTIAIRYCTVRRQFHNPPSFKTDNTKLESQVISYSSVQHRLMPLLATAYALIVAGEGLYTEFNQLMAQLETNDAKLLPEIHATSCALKSWSTRRSTDGIEECRKAMGGHGYSIFSGVADLFATFVPSNTYEGDNFVLAQQVGRFLLKQLQNVVKGKQVTSTTAEYLYTLAEGTDQVFKFDNISQQILDPKVQLKLYSMRSARLVADLGQQLQNGREWSDLNMECWAINLAHAEYLILKGMIAKVKAVEASEYASLAPTLKSISDLFCLSTLGYSSLSTFLSTATIHPSDLSKLNEKYRETIANVSNNAVPLTDSFGFTDRELNSSLGKQDGRAYEALWEAVQKNPINGEEEKAKLGNLVLQILHRGNNLEYIKSAKL</sequence>
<evidence type="ECO:0000256" key="4">
    <source>
        <dbReference type="ARBA" id="ARBA00004846"/>
    </source>
</evidence>
<dbReference type="GO" id="GO:0005504">
    <property type="term" value="F:fatty acid binding"/>
    <property type="evidence" value="ECO:0007669"/>
    <property type="project" value="TreeGrafter"/>
</dbReference>
<dbReference type="Gene3D" id="1.10.540.10">
    <property type="entry name" value="Acyl-CoA dehydrogenase/oxidase, N-terminal domain"/>
    <property type="match status" value="1"/>
</dbReference>
<feature type="domain" description="Acyl-CoA oxidase C-alpha1" evidence="17">
    <location>
        <begin position="284"/>
        <end position="451"/>
    </location>
</feature>
<comment type="pathway">
    <text evidence="4">Lipid metabolism; peroxisomal fatty acid beta-oxidation.</text>
</comment>
<keyword evidence="9" id="KW-0560">Oxidoreductase</keyword>
<evidence type="ECO:0000256" key="5">
    <source>
        <dbReference type="ARBA" id="ARBA00006288"/>
    </source>
</evidence>
<comment type="catalytic activity">
    <reaction evidence="1">
        <text>a 2,3-saturated acyl-CoA + O2 = a (2E)-enoyl-CoA + H2O2</text>
        <dbReference type="Rhea" id="RHEA:38959"/>
        <dbReference type="ChEBI" id="CHEBI:15379"/>
        <dbReference type="ChEBI" id="CHEBI:16240"/>
        <dbReference type="ChEBI" id="CHEBI:58856"/>
        <dbReference type="ChEBI" id="CHEBI:65111"/>
        <dbReference type="EC" id="1.3.3.6"/>
    </reaction>
</comment>
<keyword evidence="19" id="KW-1185">Reference proteome</keyword>
<dbReference type="Gene3D" id="2.40.110.10">
    <property type="entry name" value="Butyryl-CoA Dehydrogenase, subunit A, domain 2"/>
    <property type="match status" value="1"/>
</dbReference>
<evidence type="ECO:0000259" key="15">
    <source>
        <dbReference type="Pfam" id="PF01756"/>
    </source>
</evidence>
<dbReference type="Proteomes" id="UP000650833">
    <property type="component" value="Unassembled WGS sequence"/>
</dbReference>
<dbReference type="PANTHER" id="PTHR10909">
    <property type="entry name" value="ELECTRON TRANSPORT OXIDOREDUCTASE"/>
    <property type="match status" value="1"/>
</dbReference>
<evidence type="ECO:0000256" key="2">
    <source>
        <dbReference type="ARBA" id="ARBA00001974"/>
    </source>
</evidence>
<dbReference type="PANTHER" id="PTHR10909:SF250">
    <property type="entry name" value="PEROXISOMAL ACYL-COENZYME A OXIDASE 1"/>
    <property type="match status" value="1"/>
</dbReference>
<dbReference type="InterPro" id="IPR037069">
    <property type="entry name" value="AcylCoA_DH/ox_N_sf"/>
</dbReference>
<evidence type="ECO:0000259" key="16">
    <source>
        <dbReference type="Pfam" id="PF14749"/>
    </source>
</evidence>
<keyword evidence="10" id="KW-0443">Lipid metabolism</keyword>
<gene>
    <name evidence="18" type="ORF">INT46_008838</name>
</gene>
<dbReference type="FunFam" id="2.40.110.10:FF:000003">
    <property type="entry name" value="Acyl-coenzyme A oxidase"/>
    <property type="match status" value="1"/>
</dbReference>
<accession>A0A8H7R6L5</accession>
<dbReference type="InterPro" id="IPR012258">
    <property type="entry name" value="Acyl-CoA_oxidase"/>
</dbReference>
<keyword evidence="8" id="KW-0276">Fatty acid metabolism</keyword>
<dbReference type="EMBL" id="JAEPRC010000204">
    <property type="protein sequence ID" value="KAG2204223.1"/>
    <property type="molecule type" value="Genomic_DNA"/>
</dbReference>
<dbReference type="InterPro" id="IPR029320">
    <property type="entry name" value="Acyl-CoA_ox_N"/>
</dbReference>
<dbReference type="UniPathway" id="UPA00661"/>
<dbReference type="PIRSF" id="PIRSF000168">
    <property type="entry name" value="Acyl-CoA_oxidase"/>
    <property type="match status" value="1"/>
</dbReference>
<dbReference type="InterPro" id="IPR009100">
    <property type="entry name" value="AcylCoA_DH/oxidase_NM_dom_sf"/>
</dbReference>
<feature type="active site" description="Proton acceptor" evidence="13">
    <location>
        <position position="436"/>
    </location>
</feature>
<protein>
    <recommendedName>
        <fullName evidence="12">Acyl-coenzyme A oxidase</fullName>
    </recommendedName>
</protein>
<evidence type="ECO:0000256" key="3">
    <source>
        <dbReference type="ARBA" id="ARBA00004275"/>
    </source>
</evidence>
<evidence type="ECO:0000259" key="17">
    <source>
        <dbReference type="Pfam" id="PF22924"/>
    </source>
</evidence>
<dbReference type="Pfam" id="PF14749">
    <property type="entry name" value="Acyl-CoA_ox_N"/>
    <property type="match status" value="1"/>
</dbReference>
<dbReference type="GO" id="GO:0003997">
    <property type="term" value="F:acyl-CoA oxidase activity"/>
    <property type="evidence" value="ECO:0007669"/>
    <property type="project" value="UniProtKB-EC"/>
</dbReference>
<comment type="caution">
    <text evidence="18">The sequence shown here is derived from an EMBL/GenBank/DDBJ whole genome shotgun (WGS) entry which is preliminary data.</text>
</comment>
<evidence type="ECO:0000256" key="7">
    <source>
        <dbReference type="ARBA" id="ARBA00022827"/>
    </source>
</evidence>
<evidence type="ECO:0000256" key="12">
    <source>
        <dbReference type="PIRNR" id="PIRNR000168"/>
    </source>
</evidence>
<evidence type="ECO:0000256" key="13">
    <source>
        <dbReference type="PIRSR" id="PIRSR000168-1"/>
    </source>
</evidence>
<evidence type="ECO:0000256" key="1">
    <source>
        <dbReference type="ARBA" id="ARBA00001201"/>
    </source>
</evidence>
<dbReference type="Gene3D" id="1.20.140.10">
    <property type="entry name" value="Butyryl-CoA Dehydrogenase, subunit A, domain 3"/>
    <property type="match status" value="2"/>
</dbReference>
<feature type="binding site" evidence="14">
    <location>
        <position position="145"/>
    </location>
    <ligand>
        <name>FAD</name>
        <dbReference type="ChEBI" id="CHEBI:57692"/>
    </ligand>
</feature>
<reference evidence="18" key="1">
    <citation type="submission" date="2020-12" db="EMBL/GenBank/DDBJ databases">
        <title>Metabolic potential, ecology and presence of endohyphal bacteria is reflected in genomic diversity of Mucoromycotina.</title>
        <authorList>
            <person name="Muszewska A."/>
            <person name="Okrasinska A."/>
            <person name="Steczkiewicz K."/>
            <person name="Drgas O."/>
            <person name="Orlowska M."/>
            <person name="Perlinska-Lenart U."/>
            <person name="Aleksandrzak-Piekarczyk T."/>
            <person name="Szatraj K."/>
            <person name="Zielenkiewicz U."/>
            <person name="Pilsyk S."/>
            <person name="Malc E."/>
            <person name="Mieczkowski P."/>
            <person name="Kruszewska J.S."/>
            <person name="Biernat P."/>
            <person name="Pawlowska J."/>
        </authorList>
    </citation>
    <scope>NUCLEOTIDE SEQUENCE</scope>
    <source>
        <strain evidence="18">CBS 226.32</strain>
    </source>
</reference>
<keyword evidence="11" id="KW-0576">Peroxisome</keyword>
<proteinExistence type="inferred from homology"/>
<organism evidence="18 19">
    <name type="scientific">Mucor plumbeus</name>
    <dbReference type="NCBI Taxonomy" id="97098"/>
    <lineage>
        <taxon>Eukaryota</taxon>
        <taxon>Fungi</taxon>
        <taxon>Fungi incertae sedis</taxon>
        <taxon>Mucoromycota</taxon>
        <taxon>Mucoromycotina</taxon>
        <taxon>Mucoromycetes</taxon>
        <taxon>Mucorales</taxon>
        <taxon>Mucorineae</taxon>
        <taxon>Mucoraceae</taxon>
        <taxon>Mucor</taxon>
    </lineage>
</organism>
<feature type="binding site" evidence="14">
    <location>
        <position position="185"/>
    </location>
    <ligand>
        <name>FAD</name>
        <dbReference type="ChEBI" id="CHEBI:57692"/>
    </ligand>
</feature>
<dbReference type="OrthoDB" id="538336at2759"/>
<dbReference type="Pfam" id="PF22924">
    <property type="entry name" value="ACOX_C_alpha1"/>
    <property type="match status" value="1"/>
</dbReference>
<evidence type="ECO:0000313" key="18">
    <source>
        <dbReference type="EMBL" id="KAG2204223.1"/>
    </source>
</evidence>
<evidence type="ECO:0000256" key="8">
    <source>
        <dbReference type="ARBA" id="ARBA00022832"/>
    </source>
</evidence>
<dbReference type="AlphaFoldDB" id="A0A8H7R6L5"/>
<dbReference type="SUPFAM" id="SSF47203">
    <property type="entry name" value="Acyl-CoA dehydrogenase C-terminal domain-like"/>
    <property type="match status" value="2"/>
</dbReference>
<name>A0A8H7R6L5_9FUNG</name>
<evidence type="ECO:0000256" key="11">
    <source>
        <dbReference type="ARBA" id="ARBA00023140"/>
    </source>
</evidence>
<evidence type="ECO:0000256" key="14">
    <source>
        <dbReference type="PIRSR" id="PIRSR000168-2"/>
    </source>
</evidence>
<dbReference type="InterPro" id="IPR055060">
    <property type="entry name" value="ACOX_C_alpha1"/>
</dbReference>
<keyword evidence="6 12" id="KW-0285">Flavoprotein</keyword>
<dbReference type="GO" id="GO:0033540">
    <property type="term" value="P:fatty acid beta-oxidation using acyl-CoA oxidase"/>
    <property type="evidence" value="ECO:0007669"/>
    <property type="project" value="UniProtKB-UniPathway"/>
</dbReference>
<dbReference type="FunFam" id="1.20.140.10:FF:000015">
    <property type="entry name" value="Acyl-coenzyme A oxidase"/>
    <property type="match status" value="1"/>
</dbReference>
<evidence type="ECO:0000313" key="19">
    <source>
        <dbReference type="Proteomes" id="UP000650833"/>
    </source>
</evidence>
<dbReference type="SUPFAM" id="SSF56645">
    <property type="entry name" value="Acyl-CoA dehydrogenase NM domain-like"/>
    <property type="match status" value="1"/>
</dbReference>
<feature type="domain" description="Acyl-CoA oxidase C-terminal" evidence="15">
    <location>
        <begin position="493"/>
        <end position="659"/>
    </location>
</feature>
<dbReference type="Pfam" id="PF01756">
    <property type="entry name" value="ACOX"/>
    <property type="match status" value="1"/>
</dbReference>
<dbReference type="GO" id="GO:0071949">
    <property type="term" value="F:FAD binding"/>
    <property type="evidence" value="ECO:0007669"/>
    <property type="project" value="InterPro"/>
</dbReference>
<comment type="similarity">
    <text evidence="5 12">Belongs to the acyl-CoA oxidase family.</text>
</comment>
<dbReference type="GO" id="GO:0055088">
    <property type="term" value="P:lipid homeostasis"/>
    <property type="evidence" value="ECO:0007669"/>
    <property type="project" value="TreeGrafter"/>
</dbReference>
<keyword evidence="7 12" id="KW-0274">FAD</keyword>
<dbReference type="GO" id="GO:0005777">
    <property type="term" value="C:peroxisome"/>
    <property type="evidence" value="ECO:0007669"/>
    <property type="project" value="UniProtKB-SubCell"/>
</dbReference>
<evidence type="ECO:0000256" key="10">
    <source>
        <dbReference type="ARBA" id="ARBA00023098"/>
    </source>
</evidence>
<dbReference type="InterPro" id="IPR046373">
    <property type="entry name" value="Acyl-CoA_Oxase/DH_mid-dom_sf"/>
</dbReference>